<keyword evidence="2" id="KW-1185">Reference proteome</keyword>
<evidence type="ECO:0000313" key="2">
    <source>
        <dbReference type="Proteomes" id="UP001627154"/>
    </source>
</evidence>
<evidence type="ECO:0000313" key="1">
    <source>
        <dbReference type="EMBL" id="KAL3391209.1"/>
    </source>
</evidence>
<name>A0ABD2WEV5_9HYME</name>
<dbReference type="EMBL" id="JBJJXI010000111">
    <property type="protein sequence ID" value="KAL3391209.1"/>
    <property type="molecule type" value="Genomic_DNA"/>
</dbReference>
<comment type="caution">
    <text evidence="1">The sequence shown here is derived from an EMBL/GenBank/DDBJ whole genome shotgun (WGS) entry which is preliminary data.</text>
</comment>
<sequence>MMPWESAVAMLIASLMYKSQSRHLTWRLNLSLLELLPKQFLSLRQEPKPRSKGLHRVNRVYADRPVRPSLRRFWTKNQCIYVLRSKSRGSRARSTMIELLMPCIPYMRQDYREFCRNSIAYIKDTRTLATTT</sequence>
<protein>
    <submittedName>
        <fullName evidence="1">Uncharacterized protein</fullName>
    </submittedName>
</protein>
<dbReference type="AlphaFoldDB" id="A0ABD2WEV5"/>
<accession>A0ABD2WEV5</accession>
<organism evidence="1 2">
    <name type="scientific">Trichogramma kaykai</name>
    <dbReference type="NCBI Taxonomy" id="54128"/>
    <lineage>
        <taxon>Eukaryota</taxon>
        <taxon>Metazoa</taxon>
        <taxon>Ecdysozoa</taxon>
        <taxon>Arthropoda</taxon>
        <taxon>Hexapoda</taxon>
        <taxon>Insecta</taxon>
        <taxon>Pterygota</taxon>
        <taxon>Neoptera</taxon>
        <taxon>Endopterygota</taxon>
        <taxon>Hymenoptera</taxon>
        <taxon>Apocrita</taxon>
        <taxon>Proctotrupomorpha</taxon>
        <taxon>Chalcidoidea</taxon>
        <taxon>Trichogrammatidae</taxon>
        <taxon>Trichogramma</taxon>
    </lineage>
</organism>
<reference evidence="1 2" key="1">
    <citation type="journal article" date="2024" name="bioRxiv">
        <title>A reference genome for Trichogramma kaykai: A tiny desert-dwelling parasitoid wasp with competing sex-ratio distorters.</title>
        <authorList>
            <person name="Culotta J."/>
            <person name="Lindsey A.R."/>
        </authorList>
    </citation>
    <scope>NUCLEOTIDE SEQUENCE [LARGE SCALE GENOMIC DNA]</scope>
    <source>
        <strain evidence="1 2">KSX58</strain>
    </source>
</reference>
<gene>
    <name evidence="1" type="ORF">TKK_013951</name>
</gene>
<proteinExistence type="predicted"/>
<dbReference type="Proteomes" id="UP001627154">
    <property type="component" value="Unassembled WGS sequence"/>
</dbReference>